<name>A0ABT5E3E2_9BACT</name>
<evidence type="ECO:0000313" key="3">
    <source>
        <dbReference type="Proteomes" id="UP001221686"/>
    </source>
</evidence>
<dbReference type="EMBL" id="JAQNDL010000002">
    <property type="protein sequence ID" value="MDC0719953.1"/>
    <property type="molecule type" value="Genomic_DNA"/>
</dbReference>
<dbReference type="Proteomes" id="UP001221686">
    <property type="component" value="Unassembled WGS sequence"/>
</dbReference>
<protein>
    <submittedName>
        <fullName evidence="2">Uncharacterized protein</fullName>
    </submittedName>
</protein>
<keyword evidence="3" id="KW-1185">Reference proteome</keyword>
<feature type="region of interest" description="Disordered" evidence="1">
    <location>
        <begin position="85"/>
        <end position="115"/>
    </location>
</feature>
<sequence length="115" mass="12313">MNSCPDNPECPYRVTIARFKIDEIRFAESASAAAVEVAEDHELPDLHEPIVAVVAEVPAGPQERYVIRAFPVLMYEADPAEADLVGDADGRRASVESDPLTAPARLPGDSPDGSP</sequence>
<accession>A0ABT5E3E2</accession>
<proteinExistence type="predicted"/>
<comment type="caution">
    <text evidence="2">The sequence shown here is derived from an EMBL/GenBank/DDBJ whole genome shotgun (WGS) entry which is preliminary data.</text>
</comment>
<evidence type="ECO:0000313" key="2">
    <source>
        <dbReference type="EMBL" id="MDC0719953.1"/>
    </source>
</evidence>
<gene>
    <name evidence="2" type="ORF">POL25_23845</name>
</gene>
<dbReference type="RefSeq" id="WP_272088450.1">
    <property type="nucleotide sequence ID" value="NZ_JAQNDL010000002.1"/>
</dbReference>
<reference evidence="2 3" key="1">
    <citation type="submission" date="2022-11" db="EMBL/GenBank/DDBJ databases">
        <title>Minimal conservation of predation-associated metabolite biosynthetic gene clusters underscores biosynthetic potential of Myxococcota including descriptions for ten novel species: Archangium lansinium sp. nov., Myxococcus landrumus sp. nov., Nannocystis bai.</title>
        <authorList>
            <person name="Ahearne A."/>
            <person name="Stevens C."/>
            <person name="Dowd S."/>
        </authorList>
    </citation>
    <scope>NUCLEOTIDE SEQUENCE [LARGE SCALE GENOMIC DNA]</scope>
    <source>
        <strain evidence="2 3">BB15-2</strain>
    </source>
</reference>
<evidence type="ECO:0000256" key="1">
    <source>
        <dbReference type="SAM" id="MobiDB-lite"/>
    </source>
</evidence>
<organism evidence="2 3">
    <name type="scientific">Nannocystis bainbridge</name>
    <dbReference type="NCBI Taxonomy" id="2995303"/>
    <lineage>
        <taxon>Bacteria</taxon>
        <taxon>Pseudomonadati</taxon>
        <taxon>Myxococcota</taxon>
        <taxon>Polyangia</taxon>
        <taxon>Nannocystales</taxon>
        <taxon>Nannocystaceae</taxon>
        <taxon>Nannocystis</taxon>
    </lineage>
</organism>